<dbReference type="InterPro" id="IPR045584">
    <property type="entry name" value="Pilin-like"/>
</dbReference>
<protein>
    <submittedName>
        <fullName evidence="5">Uncharacterized protein</fullName>
    </submittedName>
</protein>
<dbReference type="KEGG" id="kol:Kole_0921"/>
<dbReference type="Gene3D" id="3.30.700.10">
    <property type="entry name" value="Glycoprotein, Type 4 Pilin"/>
    <property type="match status" value="1"/>
</dbReference>
<dbReference type="NCBIfam" id="TIGR02532">
    <property type="entry name" value="IV_pilin_GFxxxE"/>
    <property type="match status" value="1"/>
</dbReference>
<dbReference type="EMBL" id="CP001634">
    <property type="protein sequence ID" value="ACR79630.1"/>
    <property type="molecule type" value="Genomic_DNA"/>
</dbReference>
<gene>
    <name evidence="5" type="ordered locus">Kole_0921</name>
</gene>
<dbReference type="InterPro" id="IPR012902">
    <property type="entry name" value="N_methyl_site"/>
</dbReference>
<keyword evidence="4" id="KW-0998">Cell outer membrane</keyword>
<dbReference type="SUPFAM" id="SSF54523">
    <property type="entry name" value="Pili subunits"/>
    <property type="match status" value="1"/>
</dbReference>
<dbReference type="AlphaFoldDB" id="C5CGQ1"/>
<proteinExistence type="predicted"/>
<keyword evidence="4" id="KW-0472">Membrane</keyword>
<dbReference type="OrthoDB" id="47633at2"/>
<name>C5CGQ1_KOSOT</name>
<evidence type="ECO:0000256" key="4">
    <source>
        <dbReference type="ARBA" id="ARBA00023237"/>
    </source>
</evidence>
<dbReference type="GO" id="GO:0009279">
    <property type="term" value="C:cell outer membrane"/>
    <property type="evidence" value="ECO:0007669"/>
    <property type="project" value="UniProtKB-SubCell"/>
</dbReference>
<dbReference type="STRING" id="521045.Kole_0921"/>
<reference evidence="5 6" key="1">
    <citation type="submission" date="2009-06" db="EMBL/GenBank/DDBJ databases">
        <title>Complete sequence of Thermotogales bacterium TBF 19.5.1.</title>
        <authorList>
            <consortium name="US DOE Joint Genome Institute"/>
            <person name="Lucas S."/>
            <person name="Copeland A."/>
            <person name="Lapidus A."/>
            <person name="Glavina del Rio T."/>
            <person name="Tice H."/>
            <person name="Bruce D."/>
            <person name="Goodwin L."/>
            <person name="Pitluck S."/>
            <person name="Chertkov O."/>
            <person name="Brettin T."/>
            <person name="Detter J.C."/>
            <person name="Han C."/>
            <person name="Schmutz J."/>
            <person name="Larimer F."/>
            <person name="Land M."/>
            <person name="Hauser L."/>
            <person name="Kyrpides N."/>
            <person name="Ovchinnikova G."/>
            <person name="Noll K."/>
        </authorList>
    </citation>
    <scope>NUCLEOTIDE SEQUENCE [LARGE SCALE GENOMIC DNA]</scope>
    <source>
        <strain evidence="6">ATCC BAA-1733 / DSM 21960 / TBF 19.5.1</strain>
    </source>
</reference>
<dbReference type="RefSeq" id="WP_015868292.1">
    <property type="nucleotide sequence ID" value="NC_012785.1"/>
</dbReference>
<sequence length="148" mass="16091">MFTRRRGFTFIELLIVLAVIAALLASITPVAMNAIRKAKAIQVAFNLKVLAGGIQNKLLLDRELPSNISEIGRDIDTQNYGIAYTSSGGHYVIVVFTTEEVKFDTVHEILPASSDSTAIIPAGADYLAGGLQNANNATVLYRIEFDIY</sequence>
<evidence type="ECO:0000313" key="6">
    <source>
        <dbReference type="Proteomes" id="UP000002382"/>
    </source>
</evidence>
<keyword evidence="3" id="KW-0574">Periplasm</keyword>
<evidence type="ECO:0000256" key="2">
    <source>
        <dbReference type="ARBA" id="ARBA00004418"/>
    </source>
</evidence>
<accession>C5CGQ1</accession>
<evidence type="ECO:0000313" key="5">
    <source>
        <dbReference type="EMBL" id="ACR79630.1"/>
    </source>
</evidence>
<dbReference type="GO" id="GO:0042597">
    <property type="term" value="C:periplasmic space"/>
    <property type="evidence" value="ECO:0007669"/>
    <property type="project" value="UniProtKB-SubCell"/>
</dbReference>
<reference evidence="5 6" key="2">
    <citation type="journal article" date="2011" name="J. Bacteriol.">
        <title>Genome Sequence of Kosmotoga olearia Strain TBF 19.5.1, a Thermophilic Bacterium with a Wide Growth Temperature Range, Isolated from the Troll B Oil Platform in the North Sea.</title>
        <authorList>
            <person name="Swithers K.S."/>
            <person name="Dipippo J.L."/>
            <person name="Bruce D.C."/>
            <person name="Detter C."/>
            <person name="Tapia R."/>
            <person name="Han S."/>
            <person name="Goodwin L.A."/>
            <person name="Han J."/>
            <person name="Woyke T."/>
            <person name="Pitluck S."/>
            <person name="Pennacchio L."/>
            <person name="Nolan M."/>
            <person name="Mikhailova N."/>
            <person name="Land M.L."/>
            <person name="Nesbo C.L."/>
            <person name="Gogarten J.P."/>
            <person name="Noll K.M."/>
        </authorList>
    </citation>
    <scope>NUCLEOTIDE SEQUENCE [LARGE SCALE GENOMIC DNA]</scope>
    <source>
        <strain evidence="6">ATCC BAA-1733 / DSM 21960 / TBF 19.5.1</strain>
    </source>
</reference>
<comment type="subcellular location">
    <subcellularLocation>
        <location evidence="1">Cell outer membrane</location>
        <topology evidence="1">Single-pass membrane protein</topology>
    </subcellularLocation>
    <subcellularLocation>
        <location evidence="2">Periplasm</location>
    </subcellularLocation>
</comment>
<dbReference type="Pfam" id="PF07963">
    <property type="entry name" value="N_methyl"/>
    <property type="match status" value="1"/>
</dbReference>
<keyword evidence="6" id="KW-1185">Reference proteome</keyword>
<organism evidence="5 6">
    <name type="scientific">Kosmotoga olearia (strain ATCC BAA-1733 / DSM 21960 / TBF 19.5.1)</name>
    <dbReference type="NCBI Taxonomy" id="521045"/>
    <lineage>
        <taxon>Bacteria</taxon>
        <taxon>Thermotogati</taxon>
        <taxon>Thermotogota</taxon>
        <taxon>Thermotogae</taxon>
        <taxon>Kosmotogales</taxon>
        <taxon>Kosmotogaceae</taxon>
        <taxon>Kosmotoga</taxon>
    </lineage>
</organism>
<dbReference type="Proteomes" id="UP000002382">
    <property type="component" value="Chromosome"/>
</dbReference>
<dbReference type="eggNOG" id="COG2165">
    <property type="taxonomic scope" value="Bacteria"/>
</dbReference>
<dbReference type="HOGENOM" id="CLU_1784338_0_0_0"/>
<evidence type="ECO:0000256" key="3">
    <source>
        <dbReference type="ARBA" id="ARBA00022764"/>
    </source>
</evidence>
<evidence type="ECO:0000256" key="1">
    <source>
        <dbReference type="ARBA" id="ARBA00004203"/>
    </source>
</evidence>